<keyword evidence="1" id="KW-1133">Transmembrane helix</keyword>
<evidence type="ECO:0000256" key="1">
    <source>
        <dbReference type="SAM" id="Phobius"/>
    </source>
</evidence>
<dbReference type="Proteomes" id="UP000184170">
    <property type="component" value="Unassembled WGS sequence"/>
</dbReference>
<feature type="transmembrane region" description="Helical" evidence="1">
    <location>
        <begin position="7"/>
        <end position="25"/>
    </location>
</feature>
<protein>
    <submittedName>
        <fullName evidence="2">Uncharacterized protein</fullName>
    </submittedName>
</protein>
<evidence type="ECO:0000313" key="3">
    <source>
        <dbReference type="Proteomes" id="UP000184170"/>
    </source>
</evidence>
<dbReference type="RefSeq" id="WP_073271200.1">
    <property type="nucleotide sequence ID" value="NZ_FQVA01000001.1"/>
</dbReference>
<evidence type="ECO:0000313" key="2">
    <source>
        <dbReference type="EMBL" id="SHE74215.1"/>
    </source>
</evidence>
<reference evidence="3" key="1">
    <citation type="submission" date="2016-11" db="EMBL/GenBank/DDBJ databases">
        <authorList>
            <person name="Varghese N."/>
            <person name="Submissions S."/>
        </authorList>
    </citation>
    <scope>NUCLEOTIDE SEQUENCE [LARGE SCALE GENOMIC DNA]</scope>
    <source>
        <strain evidence="3">CGMCC 1.7063</strain>
    </source>
</reference>
<keyword evidence="1" id="KW-0812">Transmembrane</keyword>
<dbReference type="STRING" id="494016.SAMN04487965_0552"/>
<sequence length="69" mass="7745">MVSAKKLYVALTLVVLVLFAGWKWLLLPGVEPKMDKRLRGVYPPLAEKAAILHKTLLIGDLRADSFLWA</sequence>
<keyword evidence="3" id="KW-1185">Reference proteome</keyword>
<accession>A0A1M4VZ89</accession>
<proteinExistence type="predicted"/>
<gene>
    <name evidence="2" type="ORF">SAMN04487965_0552</name>
</gene>
<dbReference type="AlphaFoldDB" id="A0A1M4VZ89"/>
<keyword evidence="1" id="KW-0472">Membrane</keyword>
<name>A0A1M4VZ89_9GAMM</name>
<organism evidence="2 3">
    <name type="scientific">Microbulbifer donghaiensis</name>
    <dbReference type="NCBI Taxonomy" id="494016"/>
    <lineage>
        <taxon>Bacteria</taxon>
        <taxon>Pseudomonadati</taxon>
        <taxon>Pseudomonadota</taxon>
        <taxon>Gammaproteobacteria</taxon>
        <taxon>Cellvibrionales</taxon>
        <taxon>Microbulbiferaceae</taxon>
        <taxon>Microbulbifer</taxon>
    </lineage>
</organism>
<dbReference type="EMBL" id="FQVA01000001">
    <property type="protein sequence ID" value="SHE74215.1"/>
    <property type="molecule type" value="Genomic_DNA"/>
</dbReference>